<dbReference type="OrthoDB" id="9773156at2"/>
<feature type="domain" description="GGDEF" evidence="5">
    <location>
        <begin position="215"/>
        <end position="355"/>
    </location>
</feature>
<dbReference type="SUPFAM" id="SSF55073">
    <property type="entry name" value="Nucleotide cyclase"/>
    <property type="match status" value="1"/>
</dbReference>
<keyword evidence="4" id="KW-0175">Coiled coil</keyword>
<reference evidence="6 7" key="1">
    <citation type="submission" date="2017-02" db="EMBL/GenBank/DDBJ databases">
        <title>Genomic diversity within the haloalkaliphilic genus Thioalkalivibrio.</title>
        <authorList>
            <person name="Ahn A.-C."/>
            <person name="Meier-Kolthoff J."/>
            <person name="Overmars L."/>
            <person name="Richter M."/>
            <person name="Woyke T."/>
            <person name="Sorokin D.Y."/>
            <person name="Muyzer G."/>
        </authorList>
    </citation>
    <scope>NUCLEOTIDE SEQUENCE [LARGE SCALE GENOMIC DNA]</scope>
    <source>
        <strain evidence="6 7">ALJD</strain>
    </source>
</reference>
<gene>
    <name evidence="6" type="ORF">B1C78_16580</name>
</gene>
<dbReference type="GO" id="GO:1902201">
    <property type="term" value="P:negative regulation of bacterial-type flagellum-dependent cell motility"/>
    <property type="evidence" value="ECO:0007669"/>
    <property type="project" value="TreeGrafter"/>
</dbReference>
<dbReference type="InterPro" id="IPR000160">
    <property type="entry name" value="GGDEF_dom"/>
</dbReference>
<dbReference type="FunFam" id="3.30.70.270:FF:000001">
    <property type="entry name" value="Diguanylate cyclase domain protein"/>
    <property type="match status" value="1"/>
</dbReference>
<dbReference type="InterPro" id="IPR029787">
    <property type="entry name" value="Nucleotide_cyclase"/>
</dbReference>
<dbReference type="Gene3D" id="3.30.70.270">
    <property type="match status" value="1"/>
</dbReference>
<dbReference type="RefSeq" id="WP_077280255.1">
    <property type="nucleotide sequence ID" value="NZ_MVBK01000136.1"/>
</dbReference>
<evidence type="ECO:0000256" key="4">
    <source>
        <dbReference type="SAM" id="Coils"/>
    </source>
</evidence>
<dbReference type="PANTHER" id="PTHR45138:SF9">
    <property type="entry name" value="DIGUANYLATE CYCLASE DGCM-RELATED"/>
    <property type="match status" value="1"/>
</dbReference>
<evidence type="ECO:0000256" key="3">
    <source>
        <dbReference type="ARBA" id="ARBA00034247"/>
    </source>
</evidence>
<name>A0A1V3N813_9GAMM</name>
<accession>A0A1V3N813</accession>
<dbReference type="CDD" id="cd01949">
    <property type="entry name" value="GGDEF"/>
    <property type="match status" value="1"/>
</dbReference>
<comment type="catalytic activity">
    <reaction evidence="3">
        <text>2 GTP = 3',3'-c-di-GMP + 2 diphosphate</text>
        <dbReference type="Rhea" id="RHEA:24898"/>
        <dbReference type="ChEBI" id="CHEBI:33019"/>
        <dbReference type="ChEBI" id="CHEBI:37565"/>
        <dbReference type="ChEBI" id="CHEBI:58805"/>
        <dbReference type="EC" id="2.7.7.65"/>
    </reaction>
</comment>
<organism evidence="6 7">
    <name type="scientific">Thioalkalivibrio denitrificans</name>
    <dbReference type="NCBI Taxonomy" id="108003"/>
    <lineage>
        <taxon>Bacteria</taxon>
        <taxon>Pseudomonadati</taxon>
        <taxon>Pseudomonadota</taxon>
        <taxon>Gammaproteobacteria</taxon>
        <taxon>Chromatiales</taxon>
        <taxon>Ectothiorhodospiraceae</taxon>
        <taxon>Thioalkalivibrio</taxon>
    </lineage>
</organism>
<keyword evidence="7" id="KW-1185">Reference proteome</keyword>
<evidence type="ECO:0000313" key="7">
    <source>
        <dbReference type="Proteomes" id="UP000189462"/>
    </source>
</evidence>
<dbReference type="Proteomes" id="UP000189462">
    <property type="component" value="Unassembled WGS sequence"/>
</dbReference>
<comment type="caution">
    <text evidence="6">The sequence shown here is derived from an EMBL/GenBank/DDBJ whole genome shotgun (WGS) entry which is preliminary data.</text>
</comment>
<evidence type="ECO:0000256" key="1">
    <source>
        <dbReference type="ARBA" id="ARBA00001946"/>
    </source>
</evidence>
<dbReference type="Gene3D" id="3.30.450.40">
    <property type="match status" value="1"/>
</dbReference>
<feature type="coiled-coil region" evidence="4">
    <location>
        <begin position="1"/>
        <end position="35"/>
    </location>
</feature>
<dbReference type="NCBIfam" id="TIGR00254">
    <property type="entry name" value="GGDEF"/>
    <property type="match status" value="1"/>
</dbReference>
<dbReference type="PANTHER" id="PTHR45138">
    <property type="entry name" value="REGULATORY COMPONENTS OF SENSORY TRANSDUCTION SYSTEM"/>
    <property type="match status" value="1"/>
</dbReference>
<dbReference type="GO" id="GO:0043709">
    <property type="term" value="P:cell adhesion involved in single-species biofilm formation"/>
    <property type="evidence" value="ECO:0007669"/>
    <property type="project" value="TreeGrafter"/>
</dbReference>
<dbReference type="GO" id="GO:0052621">
    <property type="term" value="F:diguanylate cyclase activity"/>
    <property type="evidence" value="ECO:0007669"/>
    <property type="project" value="UniProtKB-EC"/>
</dbReference>
<dbReference type="InterPro" id="IPR050469">
    <property type="entry name" value="Diguanylate_Cyclase"/>
</dbReference>
<dbReference type="GO" id="GO:0005886">
    <property type="term" value="C:plasma membrane"/>
    <property type="evidence" value="ECO:0007669"/>
    <property type="project" value="TreeGrafter"/>
</dbReference>
<protein>
    <recommendedName>
        <fullName evidence="2">diguanylate cyclase</fullName>
        <ecNumber evidence="2">2.7.7.65</ecNumber>
    </recommendedName>
</protein>
<dbReference type="InterPro" id="IPR007435">
    <property type="entry name" value="DUF484"/>
</dbReference>
<proteinExistence type="predicted"/>
<dbReference type="SUPFAM" id="SSF55781">
    <property type="entry name" value="GAF domain-like"/>
    <property type="match status" value="1"/>
</dbReference>
<comment type="cofactor">
    <cofactor evidence="1">
        <name>Mg(2+)</name>
        <dbReference type="ChEBI" id="CHEBI:18420"/>
    </cofactor>
</comment>
<dbReference type="Pfam" id="PF04340">
    <property type="entry name" value="DUF484"/>
    <property type="match status" value="1"/>
</dbReference>
<dbReference type="SMART" id="SM00267">
    <property type="entry name" value="GGDEF"/>
    <property type="match status" value="1"/>
</dbReference>
<dbReference type="InterPro" id="IPR043128">
    <property type="entry name" value="Rev_trsase/Diguanyl_cyclase"/>
</dbReference>
<dbReference type="STRING" id="108003.B1C78_16580"/>
<dbReference type="Pfam" id="PF00990">
    <property type="entry name" value="GGDEF"/>
    <property type="match status" value="1"/>
</dbReference>
<sequence length="376" mass="41385">MGSLEQENRRLRGQLDDLLRRARENESKLNRVQSLELKLIGAPGLAEIVRLLSRDLPKISRLDHVGILLEDITGEVGLALSEAGILPSPGHVELNPPGRLPLRSYVGPYDARVHAQRCGGRDDLASLAIIPLRRGEQPLGALVLGSRNPQRYLAGLDTYFLERLAAITAVCIENALNLRRLRELGLTDALTGLRNRRYFDEQLPLECARAQRDGGVLACLFVDIDHFKAINDELGHPAGDRVIREVAQRIASHVRPFDMLARYGGEEFVVLLTRLEFGAVLEVAERIRAAVAARPVVLDEGLEQPVTVSLGAAQCAVVPGVADDPAFGRALLEAADQALLRAKQEGRNRVVIGQSLTSPSRHRVREQQKGYDRFGF</sequence>
<evidence type="ECO:0000259" key="5">
    <source>
        <dbReference type="PROSITE" id="PS50887"/>
    </source>
</evidence>
<dbReference type="InterPro" id="IPR029016">
    <property type="entry name" value="GAF-like_dom_sf"/>
</dbReference>
<dbReference type="AlphaFoldDB" id="A0A1V3N813"/>
<dbReference type="PROSITE" id="PS50887">
    <property type="entry name" value="GGDEF"/>
    <property type="match status" value="1"/>
</dbReference>
<evidence type="ECO:0000256" key="2">
    <source>
        <dbReference type="ARBA" id="ARBA00012528"/>
    </source>
</evidence>
<dbReference type="EC" id="2.7.7.65" evidence="2"/>
<dbReference type="EMBL" id="MVBK01000136">
    <property type="protein sequence ID" value="OOG21200.1"/>
    <property type="molecule type" value="Genomic_DNA"/>
</dbReference>
<evidence type="ECO:0000313" key="6">
    <source>
        <dbReference type="EMBL" id="OOG21200.1"/>
    </source>
</evidence>